<name>T1FDQ6_HELRO</name>
<dbReference type="OrthoDB" id="45365at2759"/>
<feature type="domain" description="BACK" evidence="4">
    <location>
        <begin position="125"/>
        <end position="224"/>
    </location>
</feature>
<proteinExistence type="predicted"/>
<dbReference type="RefSeq" id="XP_009025097.1">
    <property type="nucleotide sequence ID" value="XM_009026849.1"/>
</dbReference>
<reference evidence="5 7" key="2">
    <citation type="journal article" date="2013" name="Nature">
        <title>Insights into bilaterian evolution from three spiralian genomes.</title>
        <authorList>
            <person name="Simakov O."/>
            <person name="Marletaz F."/>
            <person name="Cho S.J."/>
            <person name="Edsinger-Gonzales E."/>
            <person name="Havlak P."/>
            <person name="Hellsten U."/>
            <person name="Kuo D.H."/>
            <person name="Larsson T."/>
            <person name="Lv J."/>
            <person name="Arendt D."/>
            <person name="Savage R."/>
            <person name="Osoegawa K."/>
            <person name="de Jong P."/>
            <person name="Grimwood J."/>
            <person name="Chapman J.A."/>
            <person name="Shapiro H."/>
            <person name="Aerts A."/>
            <person name="Otillar R.P."/>
            <person name="Terry A.Y."/>
            <person name="Boore J.L."/>
            <person name="Grigoriev I.V."/>
            <person name="Lindberg D.R."/>
            <person name="Seaver E.C."/>
            <person name="Weisblat D.A."/>
            <person name="Putnam N.H."/>
            <person name="Rokhsar D.S."/>
        </authorList>
    </citation>
    <scope>NUCLEOTIDE SEQUENCE</scope>
</reference>
<dbReference type="EMBL" id="KB097487">
    <property type="protein sequence ID" value="ESN96978.1"/>
    <property type="molecule type" value="Genomic_DNA"/>
</dbReference>
<feature type="compositionally biased region" description="Acidic residues" evidence="3">
    <location>
        <begin position="595"/>
        <end position="617"/>
    </location>
</feature>
<dbReference type="PANTHER" id="PTHR45632:SF3">
    <property type="entry name" value="KELCH-LIKE PROTEIN 32"/>
    <property type="match status" value="1"/>
</dbReference>
<dbReference type="GeneID" id="20206955"/>
<accession>T1FDQ6</accession>
<dbReference type="Gene3D" id="3.30.710.10">
    <property type="entry name" value="Potassium Channel Kv1.1, Chain A"/>
    <property type="match status" value="1"/>
</dbReference>
<dbReference type="Gene3D" id="1.25.40.420">
    <property type="match status" value="1"/>
</dbReference>
<evidence type="ECO:0000313" key="5">
    <source>
        <dbReference type="EMBL" id="ESN96978.1"/>
    </source>
</evidence>
<reference evidence="7" key="1">
    <citation type="submission" date="2012-12" db="EMBL/GenBank/DDBJ databases">
        <authorList>
            <person name="Hellsten U."/>
            <person name="Grimwood J."/>
            <person name="Chapman J.A."/>
            <person name="Shapiro H."/>
            <person name="Aerts A."/>
            <person name="Otillar R.P."/>
            <person name="Terry A.Y."/>
            <person name="Boore J.L."/>
            <person name="Simakov O."/>
            <person name="Marletaz F."/>
            <person name="Cho S.-J."/>
            <person name="Edsinger-Gonzales E."/>
            <person name="Havlak P."/>
            <person name="Kuo D.-H."/>
            <person name="Larsson T."/>
            <person name="Lv J."/>
            <person name="Arendt D."/>
            <person name="Savage R."/>
            <person name="Osoegawa K."/>
            <person name="de Jong P."/>
            <person name="Lindberg D.R."/>
            <person name="Seaver E.C."/>
            <person name="Weisblat D.A."/>
            <person name="Putnam N.H."/>
            <person name="Grigoriev I.V."/>
            <person name="Rokhsar D.S."/>
        </authorList>
    </citation>
    <scope>NUCLEOTIDE SEQUENCE</scope>
</reference>
<dbReference type="Gene3D" id="2.120.10.80">
    <property type="entry name" value="Kelch-type beta propeller"/>
    <property type="match status" value="1"/>
</dbReference>
<dbReference type="KEGG" id="hro:HELRODRAFT_178784"/>
<protein>
    <recommendedName>
        <fullName evidence="4">BACK domain-containing protein</fullName>
    </recommendedName>
</protein>
<dbReference type="Proteomes" id="UP000015101">
    <property type="component" value="Unassembled WGS sequence"/>
</dbReference>
<gene>
    <name evidence="6" type="primary">20206955</name>
    <name evidence="5" type="ORF">HELRODRAFT_178784</name>
</gene>
<dbReference type="SMART" id="SM00612">
    <property type="entry name" value="Kelch"/>
    <property type="match status" value="4"/>
</dbReference>
<evidence type="ECO:0000256" key="3">
    <source>
        <dbReference type="SAM" id="MobiDB-lite"/>
    </source>
</evidence>
<dbReference type="InterPro" id="IPR011705">
    <property type="entry name" value="BACK"/>
</dbReference>
<dbReference type="HOGENOM" id="CLU_018559_0_0_1"/>
<evidence type="ECO:0000256" key="2">
    <source>
        <dbReference type="ARBA" id="ARBA00022737"/>
    </source>
</evidence>
<dbReference type="InterPro" id="IPR011333">
    <property type="entry name" value="SKP1/BTB/POZ_sf"/>
</dbReference>
<dbReference type="Pfam" id="PF07707">
    <property type="entry name" value="BACK"/>
    <property type="match status" value="1"/>
</dbReference>
<dbReference type="InterPro" id="IPR006652">
    <property type="entry name" value="Kelch_1"/>
</dbReference>
<reference evidence="6" key="3">
    <citation type="submission" date="2015-06" db="UniProtKB">
        <authorList>
            <consortium name="EnsemblMetazoa"/>
        </authorList>
    </citation>
    <scope>IDENTIFICATION</scope>
</reference>
<dbReference type="InParanoid" id="T1FDQ6"/>
<dbReference type="eggNOG" id="KOG4441">
    <property type="taxonomic scope" value="Eukaryota"/>
</dbReference>
<keyword evidence="1" id="KW-0880">Kelch repeat</keyword>
<sequence length="760" mass="86593">MEKVNAVNDLRTIVLISKTNGRYEVPRASLLRTSDYYQALVNSGMRDAHLDELTLGYLSDACLQEVREFLSKFQCNKEVIEDKPEKMKQLENVEEGLIGASYLQINGMTSLYLEYLLKHLNESLYTRFWGLAKVYAIVEMTEIIFDFALKNFKKIAKCSEIMPFDVLLHLVKSELVNSDSEFDIFKFIIDWISADYSRRPYAEKLLREVRFNMMSTTEIQKSAKLLRKRKLNFLQTRRIGNRYRSVGTLFALVRNYKEYRSYNECCSLSVYDFIRTCNNRKSVTPPVVEFNHSDGSGPPSFYSGCTLCVLNNRLYMGGGYVRSVKTFSYDLTFSKWSKLSDMNVARCKFYFGNIGEHLYAVAGSYSYKKGAVEKYIPEENRWCMLAPLPVATTDLAGCVHNGMLYVSGGINYRGIKSEKRVWQYDPTSDSWTEQPPMLERRHGHVMVNAGGVFFVVGGGLGDNLMNGEMFDFETRQWSYVIKLKFPVMQSPSILINNCLYIFAEHFTSFSSNEIFVQKIDLSKYLKDEGSSSSSSSNASRSLPPQAITADDYATNNKRKRLASDDDDDDDNLININRKKLKTDNDTANFDSSIDGSDDDRDDTDDEDDDGFVTVNEDDDNDHVFDHIFASRSDNSGDGDRGKEFSINHTINFPSKDNSVVVVDKSVVVVDKPADVIDNVISDDFSDKEDTAYDDVDDYESDKDLASAYDKYFFKVDFNVGNDDDCQVYKCKAFGEFSSICWVGIVNVPVDVCKHCQSGER</sequence>
<evidence type="ECO:0000256" key="1">
    <source>
        <dbReference type="ARBA" id="ARBA00022441"/>
    </source>
</evidence>
<feature type="region of interest" description="Disordered" evidence="3">
    <location>
        <begin position="527"/>
        <end position="568"/>
    </location>
</feature>
<dbReference type="InterPro" id="IPR015915">
    <property type="entry name" value="Kelch-typ_b-propeller"/>
</dbReference>
<dbReference type="Pfam" id="PF01344">
    <property type="entry name" value="Kelch_1"/>
    <property type="match status" value="2"/>
</dbReference>
<evidence type="ECO:0000313" key="7">
    <source>
        <dbReference type="Proteomes" id="UP000015101"/>
    </source>
</evidence>
<dbReference type="SUPFAM" id="SSF117281">
    <property type="entry name" value="Kelch motif"/>
    <property type="match status" value="1"/>
</dbReference>
<dbReference type="CTD" id="20206955"/>
<dbReference type="PANTHER" id="PTHR45632">
    <property type="entry name" value="LD33804P"/>
    <property type="match status" value="1"/>
</dbReference>
<dbReference type="STRING" id="6412.T1FDQ6"/>
<keyword evidence="7" id="KW-1185">Reference proteome</keyword>
<evidence type="ECO:0000313" key="6">
    <source>
        <dbReference type="EnsemblMetazoa" id="HelroP178784"/>
    </source>
</evidence>
<dbReference type="EMBL" id="AMQM01006551">
    <property type="status" value="NOT_ANNOTATED_CDS"/>
    <property type="molecule type" value="Genomic_DNA"/>
</dbReference>
<dbReference type="SMART" id="SM00875">
    <property type="entry name" value="BACK"/>
    <property type="match status" value="1"/>
</dbReference>
<feature type="compositionally biased region" description="Low complexity" evidence="3">
    <location>
        <begin position="530"/>
        <end position="541"/>
    </location>
</feature>
<dbReference type="AlphaFoldDB" id="T1FDQ6"/>
<evidence type="ECO:0000259" key="4">
    <source>
        <dbReference type="SMART" id="SM00875"/>
    </source>
</evidence>
<keyword evidence="2" id="KW-0677">Repeat</keyword>
<organism evidence="6 7">
    <name type="scientific">Helobdella robusta</name>
    <name type="common">Californian leech</name>
    <dbReference type="NCBI Taxonomy" id="6412"/>
    <lineage>
        <taxon>Eukaryota</taxon>
        <taxon>Metazoa</taxon>
        <taxon>Spiralia</taxon>
        <taxon>Lophotrochozoa</taxon>
        <taxon>Annelida</taxon>
        <taxon>Clitellata</taxon>
        <taxon>Hirudinea</taxon>
        <taxon>Rhynchobdellida</taxon>
        <taxon>Glossiphoniidae</taxon>
        <taxon>Helobdella</taxon>
    </lineage>
</organism>
<dbReference type="EnsemblMetazoa" id="HelroT178784">
    <property type="protein sequence ID" value="HelroP178784"/>
    <property type="gene ID" value="HelroG178784"/>
</dbReference>
<feature type="region of interest" description="Disordered" evidence="3">
    <location>
        <begin position="584"/>
        <end position="617"/>
    </location>
</feature>